<dbReference type="Gene3D" id="3.20.20.70">
    <property type="entry name" value="Aldolase class I"/>
    <property type="match status" value="1"/>
</dbReference>
<proteinExistence type="predicted"/>
<dbReference type="PANTHER" id="PTHR42880:SF1">
    <property type="entry name" value="ISOPROPYLMALATE_HOMOCITRATE_CITRAMALATE SYNTHASE FAMILY PROTEIN"/>
    <property type="match status" value="1"/>
</dbReference>
<accession>A0A9X2IXD0</accession>
<dbReference type="GO" id="GO:0016740">
    <property type="term" value="F:transferase activity"/>
    <property type="evidence" value="ECO:0007669"/>
    <property type="project" value="UniProtKB-KW"/>
</dbReference>
<dbReference type="InterPro" id="IPR013785">
    <property type="entry name" value="Aldolase_TIM"/>
</dbReference>
<keyword evidence="4" id="KW-1185">Reference proteome</keyword>
<dbReference type="EMBL" id="JAMRXG010000008">
    <property type="protein sequence ID" value="MCM6775897.1"/>
    <property type="molecule type" value="Genomic_DNA"/>
</dbReference>
<dbReference type="InterPro" id="IPR000891">
    <property type="entry name" value="PYR_CT"/>
</dbReference>
<dbReference type="PROSITE" id="PS50991">
    <property type="entry name" value="PYR_CT"/>
    <property type="match status" value="1"/>
</dbReference>
<reference evidence="3" key="1">
    <citation type="submission" date="2022-06" db="EMBL/GenBank/DDBJ databases">
        <title>Novel species in genus nocardia.</title>
        <authorList>
            <person name="Li F."/>
        </authorList>
    </citation>
    <scope>NUCLEOTIDE SEQUENCE</scope>
    <source>
        <strain evidence="3">CDC141</strain>
    </source>
</reference>
<sequence>MDSSPTDHIQRLPLISDATLRDSAHMAGVEFTPEDATTISRLLRDIGVNLIEVGIVSGPDSRDTPLIAAVHEAVGPERSSSLVMVRDRKQVVAALEEARRLGCRSILLSVPTSVEHARLKLASPSSNYLKSLARTAIGEAKERGFHVTFSGEDGARTELDRLISYVESGFAAGADRFRLAETVATLRPWDCGDIVRHLSAIAGAEIEMHSHNMLGMAVANSLAAFEAGAAWISTTVGGIGERGGNCPLAELLCSLRAAYGDQRYDLSMLTHLTEEAVRRGGFGSSFMPGPTTRHAYAYELLGQLRHPDAYETTPAETVGNRRSLRVRSRLSPALVEFALAGTDLDVDSTRFCDWLVEYQREHGNPVLDQQRIRQLARSAYLPVQFVSEGK</sequence>
<feature type="domain" description="Pyruvate carboxyltransferase" evidence="2">
    <location>
        <begin position="13"/>
        <end position="270"/>
    </location>
</feature>
<dbReference type="Proteomes" id="UP001139157">
    <property type="component" value="Unassembled WGS sequence"/>
</dbReference>
<dbReference type="AlphaFoldDB" id="A0A9X2IXD0"/>
<evidence type="ECO:0000313" key="3">
    <source>
        <dbReference type="EMBL" id="MCM6775897.1"/>
    </source>
</evidence>
<name>A0A9X2IXD0_9NOCA</name>
<organism evidence="3 4">
    <name type="scientific">Nocardia pulmonis</name>
    <dbReference type="NCBI Taxonomy" id="2951408"/>
    <lineage>
        <taxon>Bacteria</taxon>
        <taxon>Bacillati</taxon>
        <taxon>Actinomycetota</taxon>
        <taxon>Actinomycetes</taxon>
        <taxon>Mycobacteriales</taxon>
        <taxon>Nocardiaceae</taxon>
        <taxon>Nocardia</taxon>
    </lineage>
</organism>
<dbReference type="RefSeq" id="WP_251914133.1">
    <property type="nucleotide sequence ID" value="NZ_JAMRXG010000008.1"/>
</dbReference>
<keyword evidence="1" id="KW-0808">Transferase</keyword>
<evidence type="ECO:0000313" key="4">
    <source>
        <dbReference type="Proteomes" id="UP001139157"/>
    </source>
</evidence>
<evidence type="ECO:0000259" key="2">
    <source>
        <dbReference type="PROSITE" id="PS50991"/>
    </source>
</evidence>
<gene>
    <name evidence="3" type="ORF">NDR86_20675</name>
</gene>
<comment type="caution">
    <text evidence="3">The sequence shown here is derived from an EMBL/GenBank/DDBJ whole genome shotgun (WGS) entry which is preliminary data.</text>
</comment>
<dbReference type="Pfam" id="PF00682">
    <property type="entry name" value="HMGL-like"/>
    <property type="match status" value="1"/>
</dbReference>
<protein>
    <recommendedName>
        <fullName evidence="2">Pyruvate carboxyltransferase domain-containing protein</fullName>
    </recommendedName>
</protein>
<dbReference type="SUPFAM" id="SSF51569">
    <property type="entry name" value="Aldolase"/>
    <property type="match status" value="1"/>
</dbReference>
<dbReference type="PANTHER" id="PTHR42880">
    <property type="entry name" value="HOMOCITRATE SYNTHASE"/>
    <property type="match status" value="1"/>
</dbReference>
<evidence type="ECO:0000256" key="1">
    <source>
        <dbReference type="ARBA" id="ARBA00022679"/>
    </source>
</evidence>